<reference evidence="1" key="1">
    <citation type="submission" date="2023-04" db="EMBL/GenBank/DDBJ databases">
        <title>Draft Genome sequencing of Naganishia species isolated from polar environments using Oxford Nanopore Technology.</title>
        <authorList>
            <person name="Leo P."/>
            <person name="Venkateswaran K."/>
        </authorList>
    </citation>
    <scope>NUCLEOTIDE SEQUENCE</scope>
    <source>
        <strain evidence="1">MNA-CCFEE 5423</strain>
    </source>
</reference>
<evidence type="ECO:0000313" key="1">
    <source>
        <dbReference type="EMBL" id="KAJ9101787.1"/>
    </source>
</evidence>
<comment type="caution">
    <text evidence="1">The sequence shown here is derived from an EMBL/GenBank/DDBJ whole genome shotgun (WGS) entry which is preliminary data.</text>
</comment>
<name>A0ACC2VSC7_9TREE</name>
<dbReference type="Proteomes" id="UP001227268">
    <property type="component" value="Unassembled WGS sequence"/>
</dbReference>
<proteinExistence type="predicted"/>
<gene>
    <name evidence="1" type="ORF">QFC21_003126</name>
</gene>
<keyword evidence="2" id="KW-1185">Reference proteome</keyword>
<organism evidence="1 2">
    <name type="scientific">Naganishia friedmannii</name>
    <dbReference type="NCBI Taxonomy" id="89922"/>
    <lineage>
        <taxon>Eukaryota</taxon>
        <taxon>Fungi</taxon>
        <taxon>Dikarya</taxon>
        <taxon>Basidiomycota</taxon>
        <taxon>Agaricomycotina</taxon>
        <taxon>Tremellomycetes</taxon>
        <taxon>Filobasidiales</taxon>
        <taxon>Filobasidiaceae</taxon>
        <taxon>Naganishia</taxon>
    </lineage>
</organism>
<evidence type="ECO:0000313" key="2">
    <source>
        <dbReference type="Proteomes" id="UP001227268"/>
    </source>
</evidence>
<sequence>MKVYPPTLDLNLERIWPTDVIAKAREKNIAVMAAFGGWDMDQTYKELTNSAQAIAMGVQIADFAIDNELDGVSIGHRHRWRVRFGVQVTFWPDLINSIRARCIQRSVPDMIISIALPAVPANGIDDSAAVVEQVLAAYTAPLFEKIDTSVDFYNMMTYDMPNRYDKGKKAQHQASLNGTLDTIKYYSGVGLSPKKSNSGTPVWFPMAKCDSPNGLGCLLDADITLDNAGTNRFRAEYNWENPKWAADKATHPSYDTSFDNSLKSMQKYITKDGKVGAPNAEYYDPKAKADTYYDKDLKIFWTWQGPEAIAETCKGVIDSDIGGQMIFAVGMDSTDLLHWDAWMGCVRGWK</sequence>
<dbReference type="EMBL" id="JASBWT010000009">
    <property type="protein sequence ID" value="KAJ9101787.1"/>
    <property type="molecule type" value="Genomic_DNA"/>
</dbReference>
<accession>A0ACC2VSC7</accession>
<protein>
    <submittedName>
        <fullName evidence="1">Uncharacterized protein</fullName>
    </submittedName>
</protein>